<sequence length="68" mass="7995">MAYTIDGLHNDRLHLEVKLNCIEDRNPKIHLLIQPLHMCNVNIPSLRNSYGWSWPSQRDIRSITLSTR</sequence>
<evidence type="ECO:0000313" key="2">
    <source>
        <dbReference type="Proteomes" id="UP000054166"/>
    </source>
</evidence>
<accession>A0A0C3EZZ6</accession>
<dbReference type="AlphaFoldDB" id="A0A0C3EZZ6"/>
<name>A0A0C3EZZ6_PILCF</name>
<dbReference type="Proteomes" id="UP000054166">
    <property type="component" value="Unassembled WGS sequence"/>
</dbReference>
<gene>
    <name evidence="1" type="ORF">PILCRDRAFT_829297</name>
</gene>
<reference evidence="1 2" key="1">
    <citation type="submission" date="2014-04" db="EMBL/GenBank/DDBJ databases">
        <authorList>
            <consortium name="DOE Joint Genome Institute"/>
            <person name="Kuo A."/>
            <person name="Tarkka M."/>
            <person name="Buscot F."/>
            <person name="Kohler A."/>
            <person name="Nagy L.G."/>
            <person name="Floudas D."/>
            <person name="Copeland A."/>
            <person name="Barry K.W."/>
            <person name="Cichocki N."/>
            <person name="Veneault-Fourrey C."/>
            <person name="LaButti K."/>
            <person name="Lindquist E.A."/>
            <person name="Lipzen A."/>
            <person name="Lundell T."/>
            <person name="Morin E."/>
            <person name="Murat C."/>
            <person name="Sun H."/>
            <person name="Tunlid A."/>
            <person name="Henrissat B."/>
            <person name="Grigoriev I.V."/>
            <person name="Hibbett D.S."/>
            <person name="Martin F."/>
            <person name="Nordberg H.P."/>
            <person name="Cantor M.N."/>
            <person name="Hua S.X."/>
        </authorList>
    </citation>
    <scope>NUCLEOTIDE SEQUENCE [LARGE SCALE GENOMIC DNA]</scope>
    <source>
        <strain evidence="1 2">F 1598</strain>
    </source>
</reference>
<organism evidence="1 2">
    <name type="scientific">Piloderma croceum (strain F 1598)</name>
    <dbReference type="NCBI Taxonomy" id="765440"/>
    <lineage>
        <taxon>Eukaryota</taxon>
        <taxon>Fungi</taxon>
        <taxon>Dikarya</taxon>
        <taxon>Basidiomycota</taxon>
        <taxon>Agaricomycotina</taxon>
        <taxon>Agaricomycetes</taxon>
        <taxon>Agaricomycetidae</taxon>
        <taxon>Atheliales</taxon>
        <taxon>Atheliaceae</taxon>
        <taxon>Piloderma</taxon>
    </lineage>
</organism>
<protein>
    <submittedName>
        <fullName evidence="1">Uncharacterized protein</fullName>
    </submittedName>
</protein>
<reference evidence="2" key="2">
    <citation type="submission" date="2015-01" db="EMBL/GenBank/DDBJ databases">
        <title>Evolutionary Origins and Diversification of the Mycorrhizal Mutualists.</title>
        <authorList>
            <consortium name="DOE Joint Genome Institute"/>
            <consortium name="Mycorrhizal Genomics Consortium"/>
            <person name="Kohler A."/>
            <person name="Kuo A."/>
            <person name="Nagy L.G."/>
            <person name="Floudas D."/>
            <person name="Copeland A."/>
            <person name="Barry K.W."/>
            <person name="Cichocki N."/>
            <person name="Veneault-Fourrey C."/>
            <person name="LaButti K."/>
            <person name="Lindquist E.A."/>
            <person name="Lipzen A."/>
            <person name="Lundell T."/>
            <person name="Morin E."/>
            <person name="Murat C."/>
            <person name="Riley R."/>
            <person name="Ohm R."/>
            <person name="Sun H."/>
            <person name="Tunlid A."/>
            <person name="Henrissat B."/>
            <person name="Grigoriev I.V."/>
            <person name="Hibbett D.S."/>
            <person name="Martin F."/>
        </authorList>
    </citation>
    <scope>NUCLEOTIDE SEQUENCE [LARGE SCALE GENOMIC DNA]</scope>
    <source>
        <strain evidence="2">F 1598</strain>
    </source>
</reference>
<proteinExistence type="predicted"/>
<keyword evidence="2" id="KW-1185">Reference proteome</keyword>
<evidence type="ECO:0000313" key="1">
    <source>
        <dbReference type="EMBL" id="KIM73286.1"/>
    </source>
</evidence>
<dbReference type="HOGENOM" id="CLU_2794851_0_0_1"/>
<dbReference type="EMBL" id="KN833087">
    <property type="protein sequence ID" value="KIM73286.1"/>
    <property type="molecule type" value="Genomic_DNA"/>
</dbReference>
<dbReference type="InParanoid" id="A0A0C3EZZ6"/>